<organism evidence="9 10">
    <name type="scientific">Myceligenerans pegani</name>
    <dbReference type="NCBI Taxonomy" id="2776917"/>
    <lineage>
        <taxon>Bacteria</taxon>
        <taxon>Bacillati</taxon>
        <taxon>Actinomycetota</taxon>
        <taxon>Actinomycetes</taxon>
        <taxon>Micrococcales</taxon>
        <taxon>Promicromonosporaceae</taxon>
        <taxon>Myceligenerans</taxon>
    </lineage>
</organism>
<keyword evidence="3" id="KW-0808">Transferase</keyword>
<keyword evidence="6 8" id="KW-0472">Membrane</keyword>
<feature type="transmembrane region" description="Helical" evidence="8">
    <location>
        <begin position="12"/>
        <end position="29"/>
    </location>
</feature>
<comment type="similarity">
    <text evidence="7">Belongs to the MptA/B family.</text>
</comment>
<keyword evidence="4 8" id="KW-0812">Transmembrane</keyword>
<comment type="caution">
    <text evidence="9">The sequence shown here is derived from an EMBL/GenBank/DDBJ whole genome shotgun (WGS) entry which is preliminary data.</text>
</comment>
<evidence type="ECO:0000313" key="9">
    <source>
        <dbReference type="EMBL" id="MBE1878412.1"/>
    </source>
</evidence>
<dbReference type="NCBIfam" id="NF038066">
    <property type="entry name" value="MptB"/>
    <property type="match status" value="1"/>
</dbReference>
<name>A0ABR9N421_9MICO</name>
<evidence type="ECO:0000256" key="1">
    <source>
        <dbReference type="ARBA" id="ARBA00004141"/>
    </source>
</evidence>
<feature type="transmembrane region" description="Helical" evidence="8">
    <location>
        <begin position="449"/>
        <end position="470"/>
    </location>
</feature>
<keyword evidence="2 9" id="KW-0328">Glycosyltransferase</keyword>
<dbReference type="RefSeq" id="WP_192864938.1">
    <property type="nucleotide sequence ID" value="NZ_JADAQT010000108.1"/>
</dbReference>
<feature type="transmembrane region" description="Helical" evidence="8">
    <location>
        <begin position="208"/>
        <end position="226"/>
    </location>
</feature>
<feature type="transmembrane region" description="Helical" evidence="8">
    <location>
        <begin position="292"/>
        <end position="317"/>
    </location>
</feature>
<feature type="transmembrane region" description="Helical" evidence="8">
    <location>
        <begin position="175"/>
        <end position="196"/>
    </location>
</feature>
<evidence type="ECO:0000256" key="5">
    <source>
        <dbReference type="ARBA" id="ARBA00022989"/>
    </source>
</evidence>
<feature type="transmembrane region" description="Helical" evidence="8">
    <location>
        <begin position="49"/>
        <end position="72"/>
    </location>
</feature>
<dbReference type="Pfam" id="PF26314">
    <property type="entry name" value="MptA_B_family"/>
    <property type="match status" value="1"/>
</dbReference>
<keyword evidence="10" id="KW-1185">Reference proteome</keyword>
<feature type="transmembrane region" description="Helical" evidence="8">
    <location>
        <begin position="232"/>
        <end position="256"/>
    </location>
</feature>
<comment type="subcellular location">
    <subcellularLocation>
        <location evidence="1">Membrane</location>
        <topology evidence="1">Multi-pass membrane protein</topology>
    </subcellularLocation>
</comment>
<keyword evidence="5 8" id="KW-1133">Transmembrane helix</keyword>
<dbReference type="InterPro" id="IPR049829">
    <property type="entry name" value="MptA/B-like"/>
</dbReference>
<dbReference type="Proteomes" id="UP000625527">
    <property type="component" value="Unassembled WGS sequence"/>
</dbReference>
<gene>
    <name evidence="9" type="primary">mptB</name>
    <name evidence="9" type="ORF">IHE71_22200</name>
</gene>
<protein>
    <submittedName>
        <fullName evidence="9">Polyprenol phosphomannose-dependent alpha 1,6 mannosyltransferase MptB</fullName>
    </submittedName>
</protein>
<dbReference type="EMBL" id="JADAQT010000108">
    <property type="protein sequence ID" value="MBE1878412.1"/>
    <property type="molecule type" value="Genomic_DNA"/>
</dbReference>
<feature type="transmembrane region" description="Helical" evidence="8">
    <location>
        <begin position="359"/>
        <end position="377"/>
    </location>
</feature>
<proteinExistence type="inferred from homology"/>
<evidence type="ECO:0000256" key="8">
    <source>
        <dbReference type="SAM" id="Phobius"/>
    </source>
</evidence>
<evidence type="ECO:0000313" key="10">
    <source>
        <dbReference type="Proteomes" id="UP000625527"/>
    </source>
</evidence>
<evidence type="ECO:0000256" key="2">
    <source>
        <dbReference type="ARBA" id="ARBA00022676"/>
    </source>
</evidence>
<sequence length="490" mass="50354">MLTHPSGVLTRGVVGSVLVLLGGLVVSALPDSAPILDGGPLAALRAHTAGRMVGLCVVLLGLGLLAAGWLALCRAVAGAEGAQWTVALALVRRATVLWSLPLLVAPPLFSRDGWSYAAQGMLGHIGLSPYEFGPGVLAGPIEEAVDPRWLGTPAPYGPLPLIFGELGASLTGNPWVLVVGHRMVALIGLVLLAWAVPRMARWTGVNPALASAVVLVSPLMMANGVGGLHNDLLMVGLMAAALVAAVEHSWFAGAVLGGLAAAVKLPGGLICVLVVLVSLPVGALLVDRLRRLALVAAVSIGTLVGTGVLWGLGVGWIEALSVPASIDTLLSPPTLLGRGLDWVAGILGTGLEPDTFRDLIRALAMAALLALSAWIALRRRTGDPADGVRGAALLVGASLLLSPVVHLWYFLWLVPFLAPLRLPRAGTMAVVAVSVLTGLVAPLDSSLHGAYLVIMVGAMSVAGLMTVLLLTRHGRERIRNIAEADLVTIA</sequence>
<reference evidence="9 10" key="1">
    <citation type="submission" date="2020-10" db="EMBL/GenBank/DDBJ databases">
        <title>Myceligenerans pegani sp. nov., an endophytic actinomycete isolated from Peganum harmala L. in Xinjiang, China.</title>
        <authorList>
            <person name="Xin L."/>
        </authorList>
    </citation>
    <scope>NUCLEOTIDE SEQUENCE [LARGE SCALE GENOMIC DNA]</scope>
    <source>
        <strain evidence="9 10">TRM65318</strain>
    </source>
</reference>
<feature type="transmembrane region" description="Helical" evidence="8">
    <location>
        <begin position="389"/>
        <end position="413"/>
    </location>
</feature>
<dbReference type="GO" id="GO:0016757">
    <property type="term" value="F:glycosyltransferase activity"/>
    <property type="evidence" value="ECO:0007669"/>
    <property type="project" value="UniProtKB-KW"/>
</dbReference>
<evidence type="ECO:0000256" key="3">
    <source>
        <dbReference type="ARBA" id="ARBA00022679"/>
    </source>
</evidence>
<evidence type="ECO:0000256" key="6">
    <source>
        <dbReference type="ARBA" id="ARBA00023136"/>
    </source>
</evidence>
<feature type="transmembrane region" description="Helical" evidence="8">
    <location>
        <begin position="268"/>
        <end position="286"/>
    </location>
</feature>
<accession>A0ABR9N421</accession>
<evidence type="ECO:0000256" key="7">
    <source>
        <dbReference type="ARBA" id="ARBA00043987"/>
    </source>
</evidence>
<evidence type="ECO:0000256" key="4">
    <source>
        <dbReference type="ARBA" id="ARBA00022692"/>
    </source>
</evidence>